<keyword evidence="7" id="KW-0732">Signal</keyword>
<keyword evidence="8" id="KW-0378">Hydrolase</keyword>
<comment type="catalytic activity">
    <reaction evidence="12">
        <text>Preferential cleavage: (Ac)2-L-Lys-D-Ala-|-D-Ala. Also transpeptidation of peptidyl-alanyl moieties that are N-acyl substituents of D-alanine.</text>
        <dbReference type="EC" id="3.4.16.4"/>
    </reaction>
</comment>
<evidence type="ECO:0000313" key="18">
    <source>
        <dbReference type="Proteomes" id="UP000316993"/>
    </source>
</evidence>
<accession>A0A543KW77</accession>
<feature type="binding site" evidence="14">
    <location>
        <position position="250"/>
    </location>
    <ligand>
        <name>substrate</name>
    </ligand>
</feature>
<evidence type="ECO:0000256" key="13">
    <source>
        <dbReference type="PIRSR" id="PIRSR618044-1"/>
    </source>
</evidence>
<reference evidence="17 18" key="1">
    <citation type="submission" date="2019-06" db="EMBL/GenBank/DDBJ databases">
        <title>Genomic Encyclopedia of Archaeal and Bacterial Type Strains, Phase II (KMG-II): from individual species to whole genera.</title>
        <authorList>
            <person name="Goeker M."/>
        </authorList>
    </citation>
    <scope>NUCLEOTIDE SEQUENCE [LARGE SCALE GENOMIC DNA]</scope>
    <source>
        <strain evidence="17 18">DSM 7270</strain>
    </source>
</reference>
<dbReference type="Pfam" id="PF00768">
    <property type="entry name" value="Peptidase_S11"/>
    <property type="match status" value="1"/>
</dbReference>
<dbReference type="SUPFAM" id="SSF69189">
    <property type="entry name" value="Penicillin-binding protein associated domain"/>
    <property type="match status" value="1"/>
</dbReference>
<evidence type="ECO:0000256" key="2">
    <source>
        <dbReference type="ARBA" id="ARBA00004752"/>
    </source>
</evidence>
<feature type="active site" description="Proton acceptor" evidence="13">
    <location>
        <position position="88"/>
    </location>
</feature>
<keyword evidence="9" id="KW-0133">Cell shape</keyword>
<keyword evidence="10" id="KW-0573">Peptidoglycan synthesis</keyword>
<evidence type="ECO:0000256" key="4">
    <source>
        <dbReference type="ARBA" id="ARBA00012448"/>
    </source>
</evidence>
<dbReference type="InterPro" id="IPR015956">
    <property type="entry name" value="Peniciliin-bd_prot_C_sf"/>
</dbReference>
<keyword evidence="6" id="KW-0645">Protease</keyword>
<organism evidence="17 18">
    <name type="scientific">Acidovorax temperans</name>
    <dbReference type="NCBI Taxonomy" id="80878"/>
    <lineage>
        <taxon>Bacteria</taxon>
        <taxon>Pseudomonadati</taxon>
        <taxon>Pseudomonadota</taxon>
        <taxon>Betaproteobacteria</taxon>
        <taxon>Burkholderiales</taxon>
        <taxon>Comamonadaceae</taxon>
        <taxon>Acidovorax</taxon>
    </lineage>
</organism>
<dbReference type="SUPFAM" id="SSF56601">
    <property type="entry name" value="beta-lactamase/transpeptidase-like"/>
    <property type="match status" value="1"/>
</dbReference>
<dbReference type="GO" id="GO:0071555">
    <property type="term" value="P:cell wall organization"/>
    <property type="evidence" value="ECO:0007669"/>
    <property type="project" value="UniProtKB-KW"/>
</dbReference>
<evidence type="ECO:0000256" key="15">
    <source>
        <dbReference type="RuleBase" id="RU004016"/>
    </source>
</evidence>
<dbReference type="InterPro" id="IPR037167">
    <property type="entry name" value="Peptidase_S11_C_sf"/>
</dbReference>
<evidence type="ECO:0000256" key="10">
    <source>
        <dbReference type="ARBA" id="ARBA00022984"/>
    </source>
</evidence>
<dbReference type="GO" id="GO:0008360">
    <property type="term" value="P:regulation of cell shape"/>
    <property type="evidence" value="ECO:0007669"/>
    <property type="project" value="UniProtKB-KW"/>
</dbReference>
<evidence type="ECO:0000259" key="16">
    <source>
        <dbReference type="SMART" id="SM00936"/>
    </source>
</evidence>
<evidence type="ECO:0000256" key="7">
    <source>
        <dbReference type="ARBA" id="ARBA00022729"/>
    </source>
</evidence>
<evidence type="ECO:0000256" key="5">
    <source>
        <dbReference type="ARBA" id="ARBA00022645"/>
    </source>
</evidence>
<evidence type="ECO:0000313" key="17">
    <source>
        <dbReference type="EMBL" id="TQM99343.1"/>
    </source>
</evidence>
<dbReference type="PANTHER" id="PTHR21581:SF6">
    <property type="entry name" value="TRAFFICKING PROTEIN PARTICLE COMPLEX SUBUNIT 12"/>
    <property type="match status" value="1"/>
</dbReference>
<evidence type="ECO:0000256" key="12">
    <source>
        <dbReference type="ARBA" id="ARBA00034000"/>
    </source>
</evidence>
<dbReference type="GO" id="GO:0009252">
    <property type="term" value="P:peptidoglycan biosynthetic process"/>
    <property type="evidence" value="ECO:0007669"/>
    <property type="project" value="UniProtKB-UniPathway"/>
</dbReference>
<keyword evidence="11" id="KW-0961">Cell wall biogenesis/degradation</keyword>
<dbReference type="PANTHER" id="PTHR21581">
    <property type="entry name" value="D-ALANYL-D-ALANINE CARBOXYPEPTIDASE"/>
    <property type="match status" value="1"/>
</dbReference>
<dbReference type="Pfam" id="PF07943">
    <property type="entry name" value="PBP5_C"/>
    <property type="match status" value="1"/>
</dbReference>
<proteinExistence type="inferred from homology"/>
<dbReference type="InterPro" id="IPR001967">
    <property type="entry name" value="Peptidase_S11_N"/>
</dbReference>
<dbReference type="EC" id="3.4.16.4" evidence="4"/>
<dbReference type="GO" id="GO:0006508">
    <property type="term" value="P:proteolysis"/>
    <property type="evidence" value="ECO:0007669"/>
    <property type="project" value="UniProtKB-KW"/>
</dbReference>
<evidence type="ECO:0000256" key="8">
    <source>
        <dbReference type="ARBA" id="ARBA00022801"/>
    </source>
</evidence>
<comment type="pathway">
    <text evidence="2">Cell wall biogenesis; peptidoglycan biosynthesis.</text>
</comment>
<evidence type="ECO:0000256" key="11">
    <source>
        <dbReference type="ARBA" id="ARBA00023316"/>
    </source>
</evidence>
<dbReference type="SMART" id="SM00936">
    <property type="entry name" value="PBP5_C"/>
    <property type="match status" value="1"/>
</dbReference>
<gene>
    <name evidence="17" type="ORF">BDD18_3996</name>
</gene>
<evidence type="ECO:0000256" key="14">
    <source>
        <dbReference type="PIRSR" id="PIRSR618044-2"/>
    </source>
</evidence>
<protein>
    <recommendedName>
        <fullName evidence="4">serine-type D-Ala-D-Ala carboxypeptidase</fullName>
        <ecNumber evidence="4">3.4.16.4</ecNumber>
    </recommendedName>
</protein>
<dbReference type="Gene3D" id="3.40.710.10">
    <property type="entry name" value="DD-peptidase/beta-lactamase superfamily"/>
    <property type="match status" value="1"/>
</dbReference>
<evidence type="ECO:0000256" key="6">
    <source>
        <dbReference type="ARBA" id="ARBA00022670"/>
    </source>
</evidence>
<dbReference type="UniPathway" id="UPA00219"/>
<dbReference type="GO" id="GO:0009002">
    <property type="term" value="F:serine-type D-Ala-D-Ala carboxypeptidase activity"/>
    <property type="evidence" value="ECO:0007669"/>
    <property type="project" value="UniProtKB-EC"/>
</dbReference>
<dbReference type="PRINTS" id="PR00725">
    <property type="entry name" value="DADACBPTASE1"/>
</dbReference>
<dbReference type="Proteomes" id="UP000316993">
    <property type="component" value="Unassembled WGS sequence"/>
</dbReference>
<keyword evidence="5" id="KW-0121">Carboxypeptidase</keyword>
<name>A0A543KW77_9BURK</name>
<dbReference type="Gene3D" id="2.60.410.10">
    <property type="entry name" value="D-Ala-D-Ala carboxypeptidase, C-terminal domain"/>
    <property type="match status" value="1"/>
</dbReference>
<feature type="active site" description="Acyl-ester intermediate" evidence="13">
    <location>
        <position position="85"/>
    </location>
</feature>
<dbReference type="InterPro" id="IPR012338">
    <property type="entry name" value="Beta-lactam/transpept-like"/>
</dbReference>
<dbReference type="InterPro" id="IPR012907">
    <property type="entry name" value="Peptidase_S11_C"/>
</dbReference>
<evidence type="ECO:0000256" key="1">
    <source>
        <dbReference type="ARBA" id="ARBA00003217"/>
    </source>
</evidence>
<comment type="similarity">
    <text evidence="3 15">Belongs to the peptidase S11 family.</text>
</comment>
<feature type="domain" description="Peptidase S11 D-Ala-D-Ala carboxypeptidase A C-terminal" evidence="16">
    <location>
        <begin position="305"/>
        <end position="395"/>
    </location>
</feature>
<comment type="function">
    <text evidence="1">Removes C-terminal D-alanyl residues from sugar-peptide cell wall precursors.</text>
</comment>
<evidence type="ECO:0000256" key="3">
    <source>
        <dbReference type="ARBA" id="ARBA00007164"/>
    </source>
</evidence>
<comment type="caution">
    <text evidence="17">The sequence shown here is derived from an EMBL/GenBank/DDBJ whole genome shotgun (WGS) entry which is preliminary data.</text>
</comment>
<dbReference type="EMBL" id="VFPV01000004">
    <property type="protein sequence ID" value="TQM99343.1"/>
    <property type="molecule type" value="Genomic_DNA"/>
</dbReference>
<evidence type="ECO:0000256" key="9">
    <source>
        <dbReference type="ARBA" id="ARBA00022960"/>
    </source>
</evidence>
<sequence length="411" mass="44333">MLLHGFYFSILSAAGCIFERSMKRILPALRSLALFAAVAPAAFGALAQQVPQPPEIAARTYMLVDVTANQVLAAKDIDAPVEQASLTKLMTGYLVFDALRAKKVTLDQKLPVSVRAWKMPGSRMFIDPKMQVSVDDLLKGMIVQSGNDATVALAEGVGGTYENFVKLMNDQAKALGMNGTSYKNPEGLTEPGHVTTARDLSVLASRLMKDFPEYMHYYSTKQYSYPGTPPSNGTNRNMLLFRDPTVDGLKTGHTAAAGYCLVATAKRDFPNVGQRRLLSIVLGTASENARANESQKLLNWGYTAFDAVKLFEANTPVATPALWKGAENVLKIGRPEAIVVTVPSGSAGKIKTEISRPDPLVAPYTKGQAVGSLKVALGEQTLAEVPLVALEGVEQAGFLGRAWDAIRLWIK</sequence>
<dbReference type="InterPro" id="IPR018044">
    <property type="entry name" value="Peptidase_S11"/>
</dbReference>
<dbReference type="AlphaFoldDB" id="A0A543KW77"/>
<feature type="active site" evidence="13">
    <location>
        <position position="145"/>
    </location>
</feature>